<dbReference type="SMART" id="SM00418">
    <property type="entry name" value="HTH_ARSR"/>
    <property type="match status" value="1"/>
</dbReference>
<proteinExistence type="predicted"/>
<name>A0A8J7WSP3_9ACTN</name>
<keyword evidence="1" id="KW-0805">Transcription regulation</keyword>
<gene>
    <name evidence="5" type="ORF">KGA66_22080</name>
</gene>
<dbReference type="SUPFAM" id="SSF46785">
    <property type="entry name" value="Winged helix' DNA-binding domain"/>
    <property type="match status" value="1"/>
</dbReference>
<evidence type="ECO:0000256" key="3">
    <source>
        <dbReference type="ARBA" id="ARBA00023163"/>
    </source>
</evidence>
<dbReference type="GO" id="GO:0003677">
    <property type="term" value="F:DNA binding"/>
    <property type="evidence" value="ECO:0007669"/>
    <property type="project" value="UniProtKB-KW"/>
</dbReference>
<evidence type="ECO:0000313" key="6">
    <source>
        <dbReference type="Proteomes" id="UP000677913"/>
    </source>
</evidence>
<dbReference type="InterPro" id="IPR036390">
    <property type="entry name" value="WH_DNA-bd_sf"/>
</dbReference>
<dbReference type="InterPro" id="IPR011991">
    <property type="entry name" value="ArsR-like_HTH"/>
</dbReference>
<dbReference type="InterPro" id="IPR001845">
    <property type="entry name" value="HTH_ArsR_DNA-bd_dom"/>
</dbReference>
<keyword evidence="3" id="KW-0804">Transcription</keyword>
<dbReference type="PRINTS" id="PR00778">
    <property type="entry name" value="HTHARSR"/>
</dbReference>
<dbReference type="CDD" id="cd00090">
    <property type="entry name" value="HTH_ARSR"/>
    <property type="match status" value="1"/>
</dbReference>
<dbReference type="NCBIfam" id="NF033788">
    <property type="entry name" value="HTH_metalloreg"/>
    <property type="match status" value="1"/>
</dbReference>
<dbReference type="Gene3D" id="1.10.10.10">
    <property type="entry name" value="Winged helix-like DNA-binding domain superfamily/Winged helix DNA-binding domain"/>
    <property type="match status" value="1"/>
</dbReference>
<dbReference type="Proteomes" id="UP000677913">
    <property type="component" value="Unassembled WGS sequence"/>
</dbReference>
<dbReference type="PANTHER" id="PTHR33154:SF12">
    <property type="entry name" value="TRANSCRIPTIONAL REGULATORY PROTEIN"/>
    <property type="match status" value="1"/>
</dbReference>
<evidence type="ECO:0000256" key="2">
    <source>
        <dbReference type="ARBA" id="ARBA00023125"/>
    </source>
</evidence>
<keyword evidence="2" id="KW-0238">DNA-binding</keyword>
<accession>A0A8J7WSP3</accession>
<dbReference type="RefSeq" id="WP_211470150.1">
    <property type="nucleotide sequence ID" value="NZ_JAGSXH010000099.1"/>
</dbReference>
<organism evidence="5 6">
    <name type="scientific">Actinocrinis puniceicyclus</name>
    <dbReference type="NCBI Taxonomy" id="977794"/>
    <lineage>
        <taxon>Bacteria</taxon>
        <taxon>Bacillati</taxon>
        <taxon>Actinomycetota</taxon>
        <taxon>Actinomycetes</taxon>
        <taxon>Catenulisporales</taxon>
        <taxon>Actinospicaceae</taxon>
        <taxon>Actinocrinis</taxon>
    </lineage>
</organism>
<dbReference type="GO" id="GO:0003700">
    <property type="term" value="F:DNA-binding transcription factor activity"/>
    <property type="evidence" value="ECO:0007669"/>
    <property type="project" value="InterPro"/>
</dbReference>
<evidence type="ECO:0000259" key="4">
    <source>
        <dbReference type="PROSITE" id="PS50987"/>
    </source>
</evidence>
<reference evidence="5" key="1">
    <citation type="submission" date="2021-04" db="EMBL/GenBank/DDBJ databases">
        <title>Genome based classification of Actinospica acidithermotolerans sp. nov., an actinobacterium isolated from an Indonesian hot spring.</title>
        <authorList>
            <person name="Kusuma A.B."/>
            <person name="Putra K.E."/>
            <person name="Nafisah S."/>
            <person name="Loh J."/>
            <person name="Nouioui I."/>
            <person name="Goodfellow M."/>
        </authorList>
    </citation>
    <scope>NUCLEOTIDE SEQUENCE</scope>
    <source>
        <strain evidence="5">DSM 45618</strain>
    </source>
</reference>
<keyword evidence="6" id="KW-1185">Reference proteome</keyword>
<dbReference type="Pfam" id="PF12840">
    <property type="entry name" value="HTH_20"/>
    <property type="match status" value="1"/>
</dbReference>
<dbReference type="EMBL" id="JAGSXH010000099">
    <property type="protein sequence ID" value="MBS2965757.1"/>
    <property type="molecule type" value="Genomic_DNA"/>
</dbReference>
<protein>
    <submittedName>
        <fullName evidence="5">Helix-turn-helix transcriptional regulator</fullName>
    </submittedName>
</protein>
<dbReference type="InterPro" id="IPR051081">
    <property type="entry name" value="HTH_MetalResp_TranReg"/>
</dbReference>
<dbReference type="PANTHER" id="PTHR33154">
    <property type="entry name" value="TRANSCRIPTIONAL REGULATOR, ARSR FAMILY"/>
    <property type="match status" value="1"/>
</dbReference>
<dbReference type="InterPro" id="IPR036388">
    <property type="entry name" value="WH-like_DNA-bd_sf"/>
</dbReference>
<dbReference type="AlphaFoldDB" id="A0A8J7WSP3"/>
<evidence type="ECO:0000256" key="1">
    <source>
        <dbReference type="ARBA" id="ARBA00023015"/>
    </source>
</evidence>
<sequence>MATYHHPPTESIELHQVLSALGDATRIKIFTTLLDGQERTCSPLAASLGIADSTLTYHLRILREAGLTHTRPEGVARWTKLRTQDLNKRFPGLIKLLSSLLRA</sequence>
<evidence type="ECO:0000313" key="5">
    <source>
        <dbReference type="EMBL" id="MBS2965757.1"/>
    </source>
</evidence>
<feature type="domain" description="HTH arsR-type" evidence="4">
    <location>
        <begin position="6"/>
        <end position="101"/>
    </location>
</feature>
<dbReference type="PROSITE" id="PS50987">
    <property type="entry name" value="HTH_ARSR_2"/>
    <property type="match status" value="1"/>
</dbReference>
<comment type="caution">
    <text evidence="5">The sequence shown here is derived from an EMBL/GenBank/DDBJ whole genome shotgun (WGS) entry which is preliminary data.</text>
</comment>